<protein>
    <submittedName>
        <fullName evidence="1">Uncharacterized protein</fullName>
    </submittedName>
</protein>
<dbReference type="Proteomes" id="UP001152622">
    <property type="component" value="Chromosome 6"/>
</dbReference>
<sequence>MGLCVGTLCDTTVTYDTRVPCSDSAVMCKLCSQLIPHPAARCWVTFSGQVRLRVDLLRLITGGQGPDSGALKYGCCHRGDGGNRAHREGKWKLALIQINGQVSGESDSDMAHN</sequence>
<name>A0A9Q1IVI9_SYNKA</name>
<comment type="caution">
    <text evidence="1">The sequence shown here is derived from an EMBL/GenBank/DDBJ whole genome shotgun (WGS) entry which is preliminary data.</text>
</comment>
<evidence type="ECO:0000313" key="1">
    <source>
        <dbReference type="EMBL" id="KAJ8355464.1"/>
    </source>
</evidence>
<organism evidence="1 2">
    <name type="scientific">Synaphobranchus kaupii</name>
    <name type="common">Kaup's arrowtooth eel</name>
    <dbReference type="NCBI Taxonomy" id="118154"/>
    <lineage>
        <taxon>Eukaryota</taxon>
        <taxon>Metazoa</taxon>
        <taxon>Chordata</taxon>
        <taxon>Craniata</taxon>
        <taxon>Vertebrata</taxon>
        <taxon>Euteleostomi</taxon>
        <taxon>Actinopterygii</taxon>
        <taxon>Neopterygii</taxon>
        <taxon>Teleostei</taxon>
        <taxon>Anguilliformes</taxon>
        <taxon>Synaphobranchidae</taxon>
        <taxon>Synaphobranchus</taxon>
    </lineage>
</organism>
<dbReference type="EMBL" id="JAINUF010000006">
    <property type="protein sequence ID" value="KAJ8355464.1"/>
    <property type="molecule type" value="Genomic_DNA"/>
</dbReference>
<proteinExistence type="predicted"/>
<evidence type="ECO:0000313" key="2">
    <source>
        <dbReference type="Proteomes" id="UP001152622"/>
    </source>
</evidence>
<dbReference type="AlphaFoldDB" id="A0A9Q1IVI9"/>
<reference evidence="1" key="1">
    <citation type="journal article" date="2023" name="Science">
        <title>Genome structures resolve the early diversification of teleost fishes.</title>
        <authorList>
            <person name="Parey E."/>
            <person name="Louis A."/>
            <person name="Montfort J."/>
            <person name="Bouchez O."/>
            <person name="Roques C."/>
            <person name="Iampietro C."/>
            <person name="Lluch J."/>
            <person name="Castinel A."/>
            <person name="Donnadieu C."/>
            <person name="Desvignes T."/>
            <person name="Floi Bucao C."/>
            <person name="Jouanno E."/>
            <person name="Wen M."/>
            <person name="Mejri S."/>
            <person name="Dirks R."/>
            <person name="Jansen H."/>
            <person name="Henkel C."/>
            <person name="Chen W.J."/>
            <person name="Zahm M."/>
            <person name="Cabau C."/>
            <person name="Klopp C."/>
            <person name="Thompson A.W."/>
            <person name="Robinson-Rechavi M."/>
            <person name="Braasch I."/>
            <person name="Lecointre G."/>
            <person name="Bobe J."/>
            <person name="Postlethwait J.H."/>
            <person name="Berthelot C."/>
            <person name="Roest Crollius H."/>
            <person name="Guiguen Y."/>
        </authorList>
    </citation>
    <scope>NUCLEOTIDE SEQUENCE</scope>
    <source>
        <strain evidence="1">WJC10195</strain>
    </source>
</reference>
<accession>A0A9Q1IVI9</accession>
<gene>
    <name evidence="1" type="ORF">SKAU_G00182580</name>
</gene>
<keyword evidence="2" id="KW-1185">Reference proteome</keyword>